<feature type="binding site" evidence="1">
    <location>
        <position position="163"/>
    </location>
    <ligand>
        <name>Zn(2+)</name>
        <dbReference type="ChEBI" id="CHEBI:29105"/>
    </ligand>
</feature>
<comment type="caution">
    <text evidence="2">The sequence shown here is derived from an EMBL/GenBank/DDBJ whole genome shotgun (WGS) entry which is preliminary data.</text>
</comment>
<reference evidence="2" key="1">
    <citation type="submission" date="2021-09" db="EMBL/GenBank/DDBJ databases">
        <title>Genome analysis of Fictibacillus sp. KIGAM418 isolated from marine sediment.</title>
        <authorList>
            <person name="Seo M.-J."/>
            <person name="Cho E.-S."/>
            <person name="Hwang C.Y."/>
        </authorList>
    </citation>
    <scope>NUCLEOTIDE SEQUENCE</scope>
    <source>
        <strain evidence="2">KIGAM418</strain>
    </source>
</reference>
<keyword evidence="1" id="KW-0479">Metal-binding</keyword>
<dbReference type="PANTHER" id="PTHR30037">
    <property type="entry name" value="DNA-3-METHYLADENINE GLYCOSYLASE 1"/>
    <property type="match status" value="1"/>
</dbReference>
<evidence type="ECO:0000313" key="2">
    <source>
        <dbReference type="EMBL" id="MCK6255273.1"/>
    </source>
</evidence>
<dbReference type="PANTHER" id="PTHR30037:SF4">
    <property type="entry name" value="DNA-3-METHYLADENINE GLYCOSYLASE I"/>
    <property type="match status" value="1"/>
</dbReference>
<dbReference type="RefSeq" id="WP_248251134.1">
    <property type="nucleotide sequence ID" value="NZ_JAIWJX010000002.1"/>
</dbReference>
<sequence>MEETVRCKWSRDSELLTAYHDEEWGKQVKEDTKLFECLALEMFQAGLSWRTILHKRENFREAFCQFDIKKVMNFTEDDIERLLSNEGIVRHRRKIEATIENARRCDVLIKEHGGLITFFEQLPADHLEKQKAIKQTFRHIGLTTAESFLMATGMMQPQHEEGCHLHSQAIKEKAR</sequence>
<dbReference type="GO" id="GO:0006284">
    <property type="term" value="P:base-excision repair"/>
    <property type="evidence" value="ECO:0007669"/>
    <property type="project" value="InterPro"/>
</dbReference>
<dbReference type="GO" id="GO:0008725">
    <property type="term" value="F:DNA-3-methyladenine glycosylase activity"/>
    <property type="evidence" value="ECO:0007669"/>
    <property type="project" value="InterPro"/>
</dbReference>
<keyword evidence="3" id="KW-1185">Reference proteome</keyword>
<dbReference type="Gene3D" id="1.10.340.30">
    <property type="entry name" value="Hypothetical protein, domain 2"/>
    <property type="match status" value="1"/>
</dbReference>
<name>A0A9X1X7I1_9BACL</name>
<dbReference type="GO" id="GO:0046872">
    <property type="term" value="F:metal ion binding"/>
    <property type="evidence" value="ECO:0007669"/>
    <property type="project" value="UniProtKB-KW"/>
</dbReference>
<gene>
    <name evidence="2" type="ORF">LCY76_01255</name>
</gene>
<accession>A0A9X1X7I1</accession>
<feature type="binding site" evidence="1">
    <location>
        <position position="20"/>
    </location>
    <ligand>
        <name>Zn(2+)</name>
        <dbReference type="ChEBI" id="CHEBI:29105"/>
    </ligand>
</feature>
<feature type="binding site" evidence="1">
    <location>
        <position position="159"/>
    </location>
    <ligand>
        <name>Zn(2+)</name>
        <dbReference type="ChEBI" id="CHEBI:29105"/>
    </ligand>
</feature>
<dbReference type="EMBL" id="JAIWJX010000002">
    <property type="protein sequence ID" value="MCK6255273.1"/>
    <property type="molecule type" value="Genomic_DNA"/>
</dbReference>
<evidence type="ECO:0000256" key="1">
    <source>
        <dbReference type="PIRSR" id="PIRSR605019-1"/>
    </source>
</evidence>
<dbReference type="InterPro" id="IPR011257">
    <property type="entry name" value="DNA_glycosylase"/>
</dbReference>
<keyword evidence="1" id="KW-0862">Zinc</keyword>
<evidence type="ECO:0000313" key="3">
    <source>
        <dbReference type="Proteomes" id="UP001139011"/>
    </source>
</evidence>
<dbReference type="SUPFAM" id="SSF48150">
    <property type="entry name" value="DNA-glycosylase"/>
    <property type="match status" value="1"/>
</dbReference>
<feature type="binding site" evidence="1">
    <location>
        <position position="7"/>
    </location>
    <ligand>
        <name>Zn(2+)</name>
        <dbReference type="ChEBI" id="CHEBI:29105"/>
    </ligand>
</feature>
<protein>
    <submittedName>
        <fullName evidence="2">DNA-3-methyladenine glycosylase I</fullName>
    </submittedName>
</protein>
<organism evidence="2 3">
    <name type="scientific">Fictibacillus marinisediminis</name>
    <dbReference type="NCBI Taxonomy" id="2878389"/>
    <lineage>
        <taxon>Bacteria</taxon>
        <taxon>Bacillati</taxon>
        <taxon>Bacillota</taxon>
        <taxon>Bacilli</taxon>
        <taxon>Bacillales</taxon>
        <taxon>Fictibacillaceae</taxon>
        <taxon>Fictibacillus</taxon>
    </lineage>
</organism>
<dbReference type="Proteomes" id="UP001139011">
    <property type="component" value="Unassembled WGS sequence"/>
</dbReference>
<dbReference type="InterPro" id="IPR052891">
    <property type="entry name" value="DNA-3mA_glycosylase"/>
</dbReference>
<dbReference type="AlphaFoldDB" id="A0A9X1X7I1"/>
<dbReference type="InterPro" id="IPR005019">
    <property type="entry name" value="Adenine_glyco"/>
</dbReference>
<dbReference type="Pfam" id="PF03352">
    <property type="entry name" value="Adenine_glyco"/>
    <property type="match status" value="1"/>
</dbReference>
<proteinExistence type="predicted"/>